<protein>
    <submittedName>
        <fullName evidence="3">Uncharacterized protein</fullName>
    </submittedName>
</protein>
<keyword evidence="4" id="KW-1185">Reference proteome</keyword>
<evidence type="ECO:0000313" key="5">
    <source>
        <dbReference type="Proteomes" id="UP000548326"/>
    </source>
</evidence>
<dbReference type="AlphaFoldDB" id="A0A1N7FQC5"/>
<comment type="caution">
    <text evidence="3">The sequence shown here is derived from an EMBL/GenBank/DDBJ whole genome shotgun (WGS) entry which is preliminary data.</text>
</comment>
<evidence type="ECO:0000313" key="3">
    <source>
        <dbReference type="EMBL" id="MBB6129239.1"/>
    </source>
</evidence>
<dbReference type="STRING" id="354630.SAMN05421821_11943"/>
<keyword evidence="1" id="KW-0732">Signal</keyword>
<organism evidence="3 5">
    <name type="scientific">Mucilaginibacter lappiensis</name>
    <dbReference type="NCBI Taxonomy" id="354630"/>
    <lineage>
        <taxon>Bacteria</taxon>
        <taxon>Pseudomonadati</taxon>
        <taxon>Bacteroidota</taxon>
        <taxon>Sphingobacteriia</taxon>
        <taxon>Sphingobacteriales</taxon>
        <taxon>Sphingobacteriaceae</taxon>
        <taxon>Mucilaginibacter</taxon>
    </lineage>
</organism>
<accession>A0A1N7FQC5</accession>
<evidence type="ECO:0000313" key="2">
    <source>
        <dbReference type="EMBL" id="MBB6112509.1"/>
    </source>
</evidence>
<dbReference type="EMBL" id="JACHCB010000019">
    <property type="protein sequence ID" value="MBB6112509.1"/>
    <property type="molecule type" value="Genomic_DNA"/>
</dbReference>
<dbReference type="EMBL" id="JACHCA010000008">
    <property type="protein sequence ID" value="MBB6129239.1"/>
    <property type="molecule type" value="Genomic_DNA"/>
</dbReference>
<evidence type="ECO:0000256" key="1">
    <source>
        <dbReference type="SAM" id="SignalP"/>
    </source>
</evidence>
<proteinExistence type="predicted"/>
<dbReference type="Proteomes" id="UP000541583">
    <property type="component" value="Unassembled WGS sequence"/>
</dbReference>
<feature type="signal peptide" evidence="1">
    <location>
        <begin position="1"/>
        <end position="19"/>
    </location>
</feature>
<dbReference type="Proteomes" id="UP000548326">
    <property type="component" value="Unassembled WGS sequence"/>
</dbReference>
<dbReference type="OrthoDB" id="792415at2"/>
<reference evidence="4 5" key="1">
    <citation type="submission" date="2020-08" db="EMBL/GenBank/DDBJ databases">
        <title>Genomic Encyclopedia of Type Strains, Phase IV (KMG-V): Genome sequencing to study the core and pangenomes of soil and plant-associated prokaryotes.</title>
        <authorList>
            <person name="Whitman W."/>
        </authorList>
    </citation>
    <scope>NUCLEOTIDE SEQUENCE [LARGE SCALE GENOMIC DNA]</scope>
    <source>
        <strain evidence="2 4">ANJLi2</strain>
        <strain evidence="3 5">MP601</strain>
    </source>
</reference>
<dbReference type="RefSeq" id="WP_076377917.1">
    <property type="nucleotide sequence ID" value="NZ_FTMG01000019.1"/>
</dbReference>
<name>A0A1N7FQC5_9SPHI</name>
<feature type="chain" id="PRO_5044563196" evidence="1">
    <location>
        <begin position="20"/>
        <end position="204"/>
    </location>
</feature>
<sequence>MKTLLLTLICACFIQVSLAQSPGPVERKLTDSLCKAISKLDLSKIQDGKAAKAAFMECFMQQSAMFIDLAEERHVSMEDDNAMHQIGTDIGKNLFKQKCDGFLKLAVKMADKENNTESESVNYTEGSFKRIDNKGFNYMVITDNSKSEKSFIWLRQFPGSESFMNSVTPYVGKKVNIKWQEMEVYLPQAKGYYKVKEILAVDIL</sequence>
<evidence type="ECO:0000313" key="4">
    <source>
        <dbReference type="Proteomes" id="UP000541583"/>
    </source>
</evidence>
<gene>
    <name evidence="3" type="ORF">HDF22_003364</name>
    <name evidence="2" type="ORF">HDF23_005284</name>
</gene>